<dbReference type="STRING" id="135739.BTO32_15570"/>
<proteinExistence type="predicted"/>
<comment type="caution">
    <text evidence="4">The sequence shown here is derived from an EMBL/GenBank/DDBJ whole genome shotgun (WGS) entry which is preliminary data.</text>
</comment>
<dbReference type="RefSeq" id="WP_076725573.1">
    <property type="nucleotide sequence ID" value="NZ_MSCW01000009.1"/>
</dbReference>
<reference evidence="4 5" key="1">
    <citation type="submission" date="2016-12" db="EMBL/GenBank/DDBJ databases">
        <title>Marinobacter lutaoensis whole genome sequencing.</title>
        <authorList>
            <person name="Verma A."/>
            <person name="Krishnamurthi S."/>
        </authorList>
    </citation>
    <scope>NUCLEOTIDE SEQUENCE [LARGE SCALE GENOMIC DNA]</scope>
    <source>
        <strain evidence="4 5">T5054</strain>
    </source>
</reference>
<accession>A0A1V2DPR6</accession>
<evidence type="ECO:0000259" key="1">
    <source>
        <dbReference type="Pfam" id="PF01610"/>
    </source>
</evidence>
<evidence type="ECO:0000313" key="4">
    <source>
        <dbReference type="EMBL" id="ONF42622.1"/>
    </source>
</evidence>
<dbReference type="Pfam" id="PF14690">
    <property type="entry name" value="Zn_ribbon_ISL3"/>
    <property type="match status" value="1"/>
</dbReference>
<feature type="domain" description="Transposase IS204/IS1001/IS1096/IS1165 zinc-finger" evidence="3">
    <location>
        <begin position="33"/>
        <end position="78"/>
    </location>
</feature>
<organism evidence="4 5">
    <name type="scientific">Marinobacter lutaoensis</name>
    <dbReference type="NCBI Taxonomy" id="135739"/>
    <lineage>
        <taxon>Bacteria</taxon>
        <taxon>Pseudomonadati</taxon>
        <taxon>Pseudomonadota</taxon>
        <taxon>Gammaproteobacteria</taxon>
        <taxon>Pseudomonadales</taxon>
        <taxon>Marinobacteraceae</taxon>
        <taxon>Marinobacter</taxon>
    </lineage>
</organism>
<dbReference type="OrthoDB" id="5289059at2"/>
<dbReference type="InterPro" id="IPR047951">
    <property type="entry name" value="Transpos_ISL3"/>
</dbReference>
<dbReference type="Pfam" id="PF01610">
    <property type="entry name" value="DDE_Tnp_ISL3"/>
    <property type="match status" value="1"/>
</dbReference>
<dbReference type="Pfam" id="PF13542">
    <property type="entry name" value="HTH_Tnp_ISL3"/>
    <property type="match status" value="1"/>
</dbReference>
<dbReference type="AlphaFoldDB" id="A0A1V2DPR6"/>
<evidence type="ECO:0000313" key="5">
    <source>
        <dbReference type="Proteomes" id="UP000189339"/>
    </source>
</evidence>
<sequence length="213" mass="24817">MPANILNLSTYEVTHIDENEHDYHVTAAVKALPIACVHCHSTNIRGFGRREQLIRDLPMHGKRVGVYVDTRRYQCQSCNKTFYAPLPDIDEKRKMTKRLVEWIGKQAITRTFTSIADEVGIVEGTVRSIFRDYINALEKTVRFEIPQWMGIDEIHLIKPRCVISNIQNNTIVEILKDRNKPTVTRYLSQLKGLDQVHYVAMDMWKPWEHSKPK</sequence>
<evidence type="ECO:0000259" key="2">
    <source>
        <dbReference type="Pfam" id="PF13542"/>
    </source>
</evidence>
<feature type="domain" description="Transposase IS204/IS1001/IS1096/IS1165 helix-turn-helix" evidence="2">
    <location>
        <begin position="85"/>
        <end position="133"/>
    </location>
</feature>
<dbReference type="PANTHER" id="PTHR33498:SF1">
    <property type="entry name" value="TRANSPOSASE FOR INSERTION SEQUENCE ELEMENT IS1557"/>
    <property type="match status" value="1"/>
</dbReference>
<dbReference type="InterPro" id="IPR002560">
    <property type="entry name" value="Transposase_DDE"/>
</dbReference>
<evidence type="ECO:0000259" key="3">
    <source>
        <dbReference type="Pfam" id="PF14690"/>
    </source>
</evidence>
<dbReference type="EMBL" id="MSCW01000009">
    <property type="protein sequence ID" value="ONF42622.1"/>
    <property type="molecule type" value="Genomic_DNA"/>
</dbReference>
<dbReference type="PANTHER" id="PTHR33498">
    <property type="entry name" value="TRANSPOSASE FOR INSERTION SEQUENCE ELEMENT IS1557"/>
    <property type="match status" value="1"/>
</dbReference>
<name>A0A1V2DPR6_9GAMM</name>
<gene>
    <name evidence="4" type="ORF">BTO32_15570</name>
</gene>
<protein>
    <recommendedName>
        <fullName evidence="6">ISL3 family transposase</fullName>
    </recommendedName>
</protein>
<keyword evidence="5" id="KW-1185">Reference proteome</keyword>
<dbReference type="InterPro" id="IPR032877">
    <property type="entry name" value="Transposase_HTH"/>
</dbReference>
<dbReference type="InterPro" id="IPR029261">
    <property type="entry name" value="Transposase_Znf"/>
</dbReference>
<evidence type="ECO:0008006" key="6">
    <source>
        <dbReference type="Google" id="ProtNLM"/>
    </source>
</evidence>
<dbReference type="Proteomes" id="UP000189339">
    <property type="component" value="Unassembled WGS sequence"/>
</dbReference>
<feature type="domain" description="Transposase IS204/IS1001/IS1096/IS1165 DDE" evidence="1">
    <location>
        <begin position="149"/>
        <end position="207"/>
    </location>
</feature>